<sequence>MRKSASRVVNNRPAALGNPFLGYSDAALLQRQAQIAEIVLQPIALFYPFAAEQLLQEPNETKRPSQVYFTSAYHSLVFEKLKTLFLKIQHRIMEQRIPEVLKNGLDSVSPHLLRHQDLERKCRELYAIGKWRELKLPDYDWEPVRNILRPNLVAV</sequence>
<name>A0A507CH23_9FUNG</name>
<comment type="caution">
    <text evidence="1">The sequence shown here is derived from an EMBL/GenBank/DDBJ whole genome shotgun (WGS) entry which is preliminary data.</text>
</comment>
<evidence type="ECO:0000313" key="1">
    <source>
        <dbReference type="EMBL" id="TPX40477.1"/>
    </source>
</evidence>
<dbReference type="Proteomes" id="UP000317494">
    <property type="component" value="Unassembled WGS sequence"/>
</dbReference>
<gene>
    <name evidence="1" type="ORF">SeLEV6574_g06599</name>
    <name evidence="2" type="ORF">SeMB42_g05016</name>
</gene>
<evidence type="ECO:0000313" key="4">
    <source>
        <dbReference type="Proteomes" id="UP000320475"/>
    </source>
</evidence>
<keyword evidence="3" id="KW-1185">Reference proteome</keyword>
<organism evidence="1 4">
    <name type="scientific">Synchytrium endobioticum</name>
    <dbReference type="NCBI Taxonomy" id="286115"/>
    <lineage>
        <taxon>Eukaryota</taxon>
        <taxon>Fungi</taxon>
        <taxon>Fungi incertae sedis</taxon>
        <taxon>Chytridiomycota</taxon>
        <taxon>Chytridiomycota incertae sedis</taxon>
        <taxon>Chytridiomycetes</taxon>
        <taxon>Synchytriales</taxon>
        <taxon>Synchytriaceae</taxon>
        <taxon>Synchytrium</taxon>
    </lineage>
</organism>
<dbReference type="Proteomes" id="UP000320475">
    <property type="component" value="Unassembled WGS sequence"/>
</dbReference>
<dbReference type="VEuPathDB" id="FungiDB:SeMB42_g05016"/>
<dbReference type="EMBL" id="QEAM01000386">
    <property type="protein sequence ID" value="TPX40477.1"/>
    <property type="molecule type" value="Genomic_DNA"/>
</dbReference>
<proteinExistence type="predicted"/>
<reference evidence="3 4" key="1">
    <citation type="journal article" date="2019" name="Sci. Rep.">
        <title>Comparative genomics of chytrid fungi reveal insights into the obligate biotrophic and pathogenic lifestyle of Synchytrium endobioticum.</title>
        <authorList>
            <person name="van de Vossenberg B.T.L.H."/>
            <person name="Warris S."/>
            <person name="Nguyen H.D.T."/>
            <person name="van Gent-Pelzer M.P.E."/>
            <person name="Joly D.L."/>
            <person name="van de Geest H.C."/>
            <person name="Bonants P.J.M."/>
            <person name="Smith D.S."/>
            <person name="Levesque C.A."/>
            <person name="van der Lee T.A.J."/>
        </authorList>
    </citation>
    <scope>NUCLEOTIDE SEQUENCE [LARGE SCALE GENOMIC DNA]</scope>
    <source>
        <strain evidence="1 4">LEV6574</strain>
        <strain evidence="2 3">MB42</strain>
    </source>
</reference>
<dbReference type="AlphaFoldDB" id="A0A507CH23"/>
<accession>A0A507CH23</accession>
<evidence type="ECO:0000313" key="2">
    <source>
        <dbReference type="EMBL" id="TPX42722.1"/>
    </source>
</evidence>
<evidence type="ECO:0000313" key="3">
    <source>
        <dbReference type="Proteomes" id="UP000317494"/>
    </source>
</evidence>
<protein>
    <submittedName>
        <fullName evidence="1">Uncharacterized protein</fullName>
    </submittedName>
</protein>
<dbReference type="EMBL" id="QEAN01000223">
    <property type="protein sequence ID" value="TPX42722.1"/>
    <property type="molecule type" value="Genomic_DNA"/>
</dbReference>